<dbReference type="Proteomes" id="UP000401081">
    <property type="component" value="Unassembled WGS sequence"/>
</dbReference>
<sequence length="34" mass="4176">MNTRYESSYNRYLKQFTQLQSLMTQMNNTMSMFS</sequence>
<keyword evidence="2" id="KW-1185">Reference proteome</keyword>
<proteinExistence type="predicted"/>
<name>A0A485AJN2_KLUCR</name>
<accession>A0A485AJN2</accession>
<dbReference type="AlphaFoldDB" id="A0A485AJN2"/>
<gene>
    <name evidence="1" type="ORF">NCTC12993_01826</name>
</gene>
<evidence type="ECO:0008006" key="3">
    <source>
        <dbReference type="Google" id="ProtNLM"/>
    </source>
</evidence>
<organism evidence="1 2">
    <name type="scientific">Kluyvera cryocrescens</name>
    <name type="common">Kluyvera citrophila</name>
    <dbReference type="NCBI Taxonomy" id="580"/>
    <lineage>
        <taxon>Bacteria</taxon>
        <taxon>Pseudomonadati</taxon>
        <taxon>Pseudomonadota</taxon>
        <taxon>Gammaproteobacteria</taxon>
        <taxon>Enterobacterales</taxon>
        <taxon>Enterobacteriaceae</taxon>
        <taxon>Kluyvera</taxon>
    </lineage>
</organism>
<dbReference type="EMBL" id="CAADJD010000015">
    <property type="protein sequence ID" value="VFS61222.1"/>
    <property type="molecule type" value="Genomic_DNA"/>
</dbReference>
<evidence type="ECO:0000313" key="1">
    <source>
        <dbReference type="EMBL" id="VFS61222.1"/>
    </source>
</evidence>
<protein>
    <recommendedName>
        <fullName evidence="3">Flagellar hook-associated protein 2</fullName>
    </recommendedName>
</protein>
<evidence type="ECO:0000313" key="2">
    <source>
        <dbReference type="Proteomes" id="UP000401081"/>
    </source>
</evidence>
<reference evidence="1 2" key="1">
    <citation type="submission" date="2019-03" db="EMBL/GenBank/DDBJ databases">
        <authorList>
            <consortium name="Pathogen Informatics"/>
        </authorList>
    </citation>
    <scope>NUCLEOTIDE SEQUENCE [LARGE SCALE GENOMIC DNA]</scope>
    <source>
        <strain evidence="1 2">NCTC12993</strain>
    </source>
</reference>